<dbReference type="PANTHER" id="PTHR30217:SF6">
    <property type="entry name" value="TRNA HYDROXYLATION PROTEIN P"/>
    <property type="match status" value="1"/>
</dbReference>
<evidence type="ECO:0000256" key="3">
    <source>
        <dbReference type="ARBA" id="ARBA00038374"/>
    </source>
</evidence>
<dbReference type="InterPro" id="IPR001539">
    <property type="entry name" value="Peptidase_U32"/>
</dbReference>
<keyword evidence="1 4" id="KW-0645">Protease</keyword>
<dbReference type="EMBL" id="FZOC01000007">
    <property type="protein sequence ID" value="SNS15145.1"/>
    <property type="molecule type" value="Genomic_DNA"/>
</dbReference>
<evidence type="ECO:0000313" key="5">
    <source>
        <dbReference type="Proteomes" id="UP000198324"/>
    </source>
</evidence>
<name>A0A239C4F7_9BACT</name>
<dbReference type="Proteomes" id="UP000198324">
    <property type="component" value="Unassembled WGS sequence"/>
</dbReference>
<keyword evidence="2" id="KW-0378">Hydrolase</keyword>
<dbReference type="InterPro" id="IPR051454">
    <property type="entry name" value="RNA/ubiquinone_mod_enzymes"/>
</dbReference>
<dbReference type="GO" id="GO:0006508">
    <property type="term" value="P:proteolysis"/>
    <property type="evidence" value="ECO:0007669"/>
    <property type="project" value="UniProtKB-KW"/>
</dbReference>
<gene>
    <name evidence="4" type="ORF">SAMN04488503_2951</name>
</gene>
<organism evidence="4 5">
    <name type="scientific">Humidesulfovibrio mexicanus</name>
    <dbReference type="NCBI Taxonomy" id="147047"/>
    <lineage>
        <taxon>Bacteria</taxon>
        <taxon>Pseudomonadati</taxon>
        <taxon>Thermodesulfobacteriota</taxon>
        <taxon>Desulfovibrionia</taxon>
        <taxon>Desulfovibrionales</taxon>
        <taxon>Desulfovibrionaceae</taxon>
        <taxon>Humidesulfovibrio</taxon>
    </lineage>
</organism>
<dbReference type="Pfam" id="PF01136">
    <property type="entry name" value="Peptidase_U32"/>
    <property type="match status" value="1"/>
</dbReference>
<protein>
    <submittedName>
        <fullName evidence="4">Putative protease</fullName>
    </submittedName>
</protein>
<evidence type="ECO:0000256" key="2">
    <source>
        <dbReference type="ARBA" id="ARBA00022801"/>
    </source>
</evidence>
<dbReference type="AlphaFoldDB" id="A0A239C4F7"/>
<evidence type="ECO:0000313" key="4">
    <source>
        <dbReference type="EMBL" id="SNS15145.1"/>
    </source>
</evidence>
<proteinExistence type="inferred from homology"/>
<reference evidence="4 5" key="1">
    <citation type="submission" date="2017-06" db="EMBL/GenBank/DDBJ databases">
        <authorList>
            <person name="Kim H.J."/>
            <person name="Triplett B.A."/>
        </authorList>
    </citation>
    <scope>NUCLEOTIDE SEQUENCE [LARGE SCALE GENOMIC DNA]</scope>
    <source>
        <strain evidence="4 5">DSM 13116</strain>
    </source>
</reference>
<keyword evidence="5" id="KW-1185">Reference proteome</keyword>
<dbReference type="PANTHER" id="PTHR30217">
    <property type="entry name" value="PEPTIDASE U32 FAMILY"/>
    <property type="match status" value="1"/>
</dbReference>
<dbReference type="GO" id="GO:0008233">
    <property type="term" value="F:peptidase activity"/>
    <property type="evidence" value="ECO:0007669"/>
    <property type="project" value="UniProtKB-KW"/>
</dbReference>
<accession>A0A239C4F7</accession>
<evidence type="ECO:0000256" key="1">
    <source>
        <dbReference type="ARBA" id="ARBA00022670"/>
    </source>
</evidence>
<sequence>MTRGVRQGYHPAMRIPELLLPCGDMESLETALLYGADAVYLGADGPNLRAGAAGFSGPNLDSACTLARAAGVRVYVCLNASPREQDMPLVRQGLEQAVEAGADGLIVADPGVARLAMRHAPRIPLHISTQANTRNAEALAFWRDMGAVRANLARECSAAEVAALARARDAHLPGFGLEIFVHGAQCTALSGRCQLSAHMVERAVNQPGRTASMGACAHPCRYEYRLRAVVEERKRQGHDAWEVLERWTDDADAPGQAPWTQYFAPQDLCLLWQTPWLARLGLDALKVEGRTRSSAYLAVTADAWRYALDSLAAGAFRPREALSELRHAATRPLTAGLFGADARRPIPGLDRLSPRRPPMLRVLARAGADDAWAVELKGSLDTRRSEGLTIIEPGLSRPVLPPGSFHLEHGPDSATPGLPAQMGHPGMRAVLRAAHPALRPGIFAR</sequence>
<comment type="similarity">
    <text evidence="3">Belongs to the peptidase U32 family.</text>
</comment>